<comment type="caution">
    <text evidence="3">The sequence shown here is derived from an EMBL/GenBank/DDBJ whole genome shotgun (WGS) entry which is preliminary data.</text>
</comment>
<evidence type="ECO:0000313" key="3">
    <source>
        <dbReference type="EMBL" id="GIZ03724.1"/>
    </source>
</evidence>
<dbReference type="Gene3D" id="2.10.90.10">
    <property type="entry name" value="Cystine-knot cytokines"/>
    <property type="match status" value="1"/>
</dbReference>
<evidence type="ECO:0000256" key="2">
    <source>
        <dbReference type="SAM" id="SignalP"/>
    </source>
</evidence>
<feature type="compositionally biased region" description="Low complexity" evidence="1">
    <location>
        <begin position="65"/>
        <end position="81"/>
    </location>
</feature>
<feature type="signal peptide" evidence="2">
    <location>
        <begin position="1"/>
        <end position="24"/>
    </location>
</feature>
<dbReference type="EMBL" id="BPLR01018990">
    <property type="protein sequence ID" value="GIZ03724.1"/>
    <property type="molecule type" value="Genomic_DNA"/>
</dbReference>
<organism evidence="3 4">
    <name type="scientific">Caerostris extrusa</name>
    <name type="common">Bark spider</name>
    <name type="synonym">Caerostris bankana</name>
    <dbReference type="NCBI Taxonomy" id="172846"/>
    <lineage>
        <taxon>Eukaryota</taxon>
        <taxon>Metazoa</taxon>
        <taxon>Ecdysozoa</taxon>
        <taxon>Arthropoda</taxon>
        <taxon>Chelicerata</taxon>
        <taxon>Arachnida</taxon>
        <taxon>Araneae</taxon>
        <taxon>Araneomorphae</taxon>
        <taxon>Entelegynae</taxon>
        <taxon>Araneoidea</taxon>
        <taxon>Araneidae</taxon>
        <taxon>Caerostris</taxon>
    </lineage>
</organism>
<evidence type="ECO:0000256" key="1">
    <source>
        <dbReference type="SAM" id="MobiDB-lite"/>
    </source>
</evidence>
<dbReference type="PROSITE" id="PS51257">
    <property type="entry name" value="PROKAR_LIPOPROTEIN"/>
    <property type="match status" value="1"/>
</dbReference>
<feature type="chain" id="PRO_5043786357" evidence="2">
    <location>
        <begin position="25"/>
        <end position="94"/>
    </location>
</feature>
<protein>
    <submittedName>
        <fullName evidence="3">Uncharacterized protein</fullName>
    </submittedName>
</protein>
<proteinExistence type="predicted"/>
<evidence type="ECO:0000313" key="4">
    <source>
        <dbReference type="Proteomes" id="UP001054945"/>
    </source>
</evidence>
<keyword evidence="4" id="KW-1185">Reference proteome</keyword>
<accession>A0AAV4Y9Z9</accession>
<reference evidence="3 4" key="1">
    <citation type="submission" date="2021-06" db="EMBL/GenBank/DDBJ databases">
        <title>Caerostris extrusa draft genome.</title>
        <authorList>
            <person name="Kono N."/>
            <person name="Arakawa K."/>
        </authorList>
    </citation>
    <scope>NUCLEOTIDE SEQUENCE [LARGE SCALE GENOMIC DNA]</scope>
</reference>
<dbReference type="Proteomes" id="UP001054945">
    <property type="component" value="Unassembled WGS sequence"/>
</dbReference>
<dbReference type="InterPro" id="IPR029034">
    <property type="entry name" value="Cystine-knot_cytokine"/>
</dbReference>
<gene>
    <name evidence="3" type="ORF">CEXT_27721</name>
</gene>
<feature type="region of interest" description="Disordered" evidence="1">
    <location>
        <begin position="65"/>
        <end position="94"/>
    </location>
</feature>
<sequence length="94" mass="10249">MWSCNKRYCPAIVFIAMFCSCALATSRDMVGCHMFGHTRTVKINGCVQFTLTTNACRGFCPSYSTPSPNGSSNPTPNKSSGQLLNAATSWKRKT</sequence>
<keyword evidence="2" id="KW-0732">Signal</keyword>
<dbReference type="AlphaFoldDB" id="A0AAV4Y9Z9"/>
<name>A0AAV4Y9Z9_CAEEX</name>